<reference evidence="2 3" key="1">
    <citation type="submission" date="2016-10" db="EMBL/GenBank/DDBJ databases">
        <authorList>
            <person name="de Groot N.N."/>
        </authorList>
    </citation>
    <scope>NUCLEOTIDE SEQUENCE [LARGE SCALE GENOMIC DNA]</scope>
    <source>
        <strain evidence="2 3">Nv1</strain>
    </source>
</reference>
<keyword evidence="1" id="KW-1133">Transmembrane helix</keyword>
<name>A0A1H7GX11_9PROT</name>
<keyword evidence="3" id="KW-1185">Reference proteome</keyword>
<evidence type="ECO:0000256" key="1">
    <source>
        <dbReference type="SAM" id="Phobius"/>
    </source>
</evidence>
<dbReference type="AlphaFoldDB" id="A0A1H7GX11"/>
<dbReference type="InterPro" id="IPR046291">
    <property type="entry name" value="DUF6328"/>
</dbReference>
<evidence type="ECO:0000313" key="2">
    <source>
        <dbReference type="EMBL" id="SEK42574.1"/>
    </source>
</evidence>
<dbReference type="Proteomes" id="UP000198620">
    <property type="component" value="Unassembled WGS sequence"/>
</dbReference>
<organism evidence="2 3">
    <name type="scientific">Nitrosovibrio tenuis</name>
    <dbReference type="NCBI Taxonomy" id="1233"/>
    <lineage>
        <taxon>Bacteria</taxon>
        <taxon>Pseudomonadati</taxon>
        <taxon>Pseudomonadota</taxon>
        <taxon>Betaproteobacteria</taxon>
        <taxon>Nitrosomonadales</taxon>
        <taxon>Nitrosomonadaceae</taxon>
        <taxon>Nitrosovibrio</taxon>
    </lineage>
</organism>
<protein>
    <submittedName>
        <fullName evidence="2">Uncharacterized protein</fullName>
    </submittedName>
</protein>
<evidence type="ECO:0000313" key="3">
    <source>
        <dbReference type="Proteomes" id="UP000198620"/>
    </source>
</evidence>
<feature type="transmembrane region" description="Helical" evidence="1">
    <location>
        <begin position="91"/>
        <end position="112"/>
    </location>
</feature>
<sequence>MVPSVLFRISDAPAELRKLGQTIDKMRISPLPTDTQASDRTEELPLSKAAELLLEECRMVLPGIQALFGFQLIAVFNDGFSQMLTSSEQNLHLFALSLTAIAIAFVMTPAAFHRQTGTKKVTEQFIWLCHASIALGHAASANGFMRGLLSDRENNRGEPVSIVAGVCGGRMLYSLVVHSSPDEQEVKNRVRTRSGSLSLARLFFLPGLLQ</sequence>
<dbReference type="EMBL" id="FOBH01000001">
    <property type="protein sequence ID" value="SEK42574.1"/>
    <property type="molecule type" value="Genomic_DNA"/>
</dbReference>
<proteinExistence type="predicted"/>
<accession>A0A1H7GX11</accession>
<gene>
    <name evidence="2" type="ORF">SAMN05216387_101408</name>
</gene>
<keyword evidence="1" id="KW-0472">Membrane</keyword>
<keyword evidence="1" id="KW-0812">Transmembrane</keyword>
<dbReference type="Pfam" id="PF19853">
    <property type="entry name" value="DUF6328"/>
    <property type="match status" value="1"/>
</dbReference>